<dbReference type="GO" id="GO:0008270">
    <property type="term" value="F:zinc ion binding"/>
    <property type="evidence" value="ECO:0007669"/>
    <property type="project" value="UniProtKB-KW"/>
</dbReference>
<keyword evidence="1" id="KW-0863">Zinc-finger</keyword>
<name>A0A6A5XFE1_9PLEO</name>
<dbReference type="InterPro" id="IPR000571">
    <property type="entry name" value="Znf_CCCH"/>
</dbReference>
<feature type="compositionally biased region" description="Polar residues" evidence="2">
    <location>
        <begin position="22"/>
        <end position="33"/>
    </location>
</feature>
<accession>A0A6A5XFE1</accession>
<feature type="zinc finger region" description="C3H1-type" evidence="1">
    <location>
        <begin position="423"/>
        <end position="451"/>
    </location>
</feature>
<feature type="domain" description="C3H1-type" evidence="3">
    <location>
        <begin position="423"/>
        <end position="451"/>
    </location>
</feature>
<feature type="compositionally biased region" description="Polar residues" evidence="2">
    <location>
        <begin position="1"/>
        <end position="14"/>
    </location>
</feature>
<dbReference type="InterPro" id="IPR057654">
    <property type="entry name" value="Znf-CCCH_tandem"/>
</dbReference>
<dbReference type="GeneID" id="54287526"/>
<dbReference type="InterPro" id="IPR057683">
    <property type="entry name" value="DUF7923"/>
</dbReference>
<protein>
    <recommendedName>
        <fullName evidence="3">C3H1-type domain-containing protein</fullName>
    </recommendedName>
</protein>
<dbReference type="Pfam" id="PF25543">
    <property type="entry name" value="zf-CCCH_tandem"/>
    <property type="match status" value="1"/>
</dbReference>
<dbReference type="Gene3D" id="4.10.1000.10">
    <property type="entry name" value="Zinc finger, CCCH-type"/>
    <property type="match status" value="1"/>
</dbReference>
<evidence type="ECO:0000256" key="2">
    <source>
        <dbReference type="SAM" id="MobiDB-lite"/>
    </source>
</evidence>
<evidence type="ECO:0000313" key="5">
    <source>
        <dbReference type="Proteomes" id="UP000799778"/>
    </source>
</evidence>
<keyword evidence="1" id="KW-0479">Metal-binding</keyword>
<sequence>MAPSTPYSNGTSPESKAFTPSRVRTPSEQQDDTSVWSRAQQLLKLDQAKSDFINELVARYEYLKQSYESEIKRNEECTQAWQFEKLQYETHLKSFKIALDRDPFVTVLIDGDGMIFKDELVRQGEPGGRKAAAQLHAAILNYVQHETETIPTNVQIICRVYANVRGLAEVLVRTGVVEDIETVEQFTRGFTRGNSLFDFVDVGPGKDRADTKIIETFKLYLGDFHCRQIFFGCSHDNGYARTLEAHASDPVAVPRVTLLEGVPFEKELVDLPYKTKKFSDLFRDTKLSTAWGASSSGYNSIPNSPAPVKNYNVIGGLPTRFPPPQRQTSNSNSLLDSPNMAHVVPTLPRTPSTSTLASTDGISSAKPVGMNWAAKAAAPAPPTTADSPVYRPVSRGEIIARNRAGQRVDPPSRDYDKVEVDRIKRIKMCNVHFLRDECPFGDNCTHLHAYKPTPSEISTLRLVARMAPCSNGSGCEDIKCIYGHRCPAPTGKTATSGKTCIFGENCKFPPELHNVDCNIVKTLVIR</sequence>
<organism evidence="4 5">
    <name type="scientific">Aaosphaeria arxii CBS 175.79</name>
    <dbReference type="NCBI Taxonomy" id="1450172"/>
    <lineage>
        <taxon>Eukaryota</taxon>
        <taxon>Fungi</taxon>
        <taxon>Dikarya</taxon>
        <taxon>Ascomycota</taxon>
        <taxon>Pezizomycotina</taxon>
        <taxon>Dothideomycetes</taxon>
        <taxon>Pleosporomycetidae</taxon>
        <taxon>Pleosporales</taxon>
        <taxon>Pleosporales incertae sedis</taxon>
        <taxon>Aaosphaeria</taxon>
    </lineage>
</organism>
<dbReference type="Proteomes" id="UP000799778">
    <property type="component" value="Unassembled WGS sequence"/>
</dbReference>
<dbReference type="Pfam" id="PF25540">
    <property type="entry name" value="DUF7923"/>
    <property type="match status" value="1"/>
</dbReference>
<dbReference type="PANTHER" id="PTHR37543">
    <property type="entry name" value="CCCH ZINC FINGER DNA BINDING PROTEIN (AFU_ORTHOLOGUE AFUA_5G12760)"/>
    <property type="match status" value="1"/>
</dbReference>
<dbReference type="PROSITE" id="PS50103">
    <property type="entry name" value="ZF_C3H1"/>
    <property type="match status" value="1"/>
</dbReference>
<dbReference type="RefSeq" id="XP_033379905.1">
    <property type="nucleotide sequence ID" value="XM_033530129.1"/>
</dbReference>
<evidence type="ECO:0000259" key="3">
    <source>
        <dbReference type="PROSITE" id="PS50103"/>
    </source>
</evidence>
<evidence type="ECO:0000313" key="4">
    <source>
        <dbReference type="EMBL" id="KAF2011566.1"/>
    </source>
</evidence>
<gene>
    <name evidence="4" type="ORF">BU24DRAFT_435970</name>
</gene>
<dbReference type="AlphaFoldDB" id="A0A6A5XFE1"/>
<keyword evidence="1" id="KW-0862">Zinc</keyword>
<reference evidence="4" key="1">
    <citation type="journal article" date="2020" name="Stud. Mycol.">
        <title>101 Dothideomycetes genomes: a test case for predicting lifestyles and emergence of pathogens.</title>
        <authorList>
            <person name="Haridas S."/>
            <person name="Albert R."/>
            <person name="Binder M."/>
            <person name="Bloem J."/>
            <person name="Labutti K."/>
            <person name="Salamov A."/>
            <person name="Andreopoulos B."/>
            <person name="Baker S."/>
            <person name="Barry K."/>
            <person name="Bills G."/>
            <person name="Bluhm B."/>
            <person name="Cannon C."/>
            <person name="Castanera R."/>
            <person name="Culley D."/>
            <person name="Daum C."/>
            <person name="Ezra D."/>
            <person name="Gonzalez J."/>
            <person name="Henrissat B."/>
            <person name="Kuo A."/>
            <person name="Liang C."/>
            <person name="Lipzen A."/>
            <person name="Lutzoni F."/>
            <person name="Magnuson J."/>
            <person name="Mondo S."/>
            <person name="Nolan M."/>
            <person name="Ohm R."/>
            <person name="Pangilinan J."/>
            <person name="Park H.-J."/>
            <person name="Ramirez L."/>
            <person name="Alfaro M."/>
            <person name="Sun H."/>
            <person name="Tritt A."/>
            <person name="Yoshinaga Y."/>
            <person name="Zwiers L.-H."/>
            <person name="Turgeon B."/>
            <person name="Goodwin S."/>
            <person name="Spatafora J."/>
            <person name="Crous P."/>
            <person name="Grigoriev I."/>
        </authorList>
    </citation>
    <scope>NUCLEOTIDE SEQUENCE</scope>
    <source>
        <strain evidence="4">CBS 175.79</strain>
    </source>
</reference>
<dbReference type="EMBL" id="ML978074">
    <property type="protein sequence ID" value="KAF2011566.1"/>
    <property type="molecule type" value="Genomic_DNA"/>
</dbReference>
<keyword evidence="5" id="KW-1185">Reference proteome</keyword>
<dbReference type="OrthoDB" id="3512845at2759"/>
<dbReference type="PANTHER" id="PTHR37543:SF1">
    <property type="entry name" value="CCCH ZINC FINGER DNA BINDING PROTEIN (AFU_ORTHOLOGUE AFUA_5G12760)"/>
    <property type="match status" value="1"/>
</dbReference>
<proteinExistence type="predicted"/>
<evidence type="ECO:0000256" key="1">
    <source>
        <dbReference type="PROSITE-ProRule" id="PRU00723"/>
    </source>
</evidence>
<feature type="region of interest" description="Disordered" evidence="2">
    <location>
        <begin position="1"/>
        <end position="33"/>
    </location>
</feature>